<comment type="caution">
    <text evidence="2">The sequence shown here is derived from an EMBL/GenBank/DDBJ whole genome shotgun (WGS) entry which is preliminary data.</text>
</comment>
<evidence type="ECO:0000313" key="3">
    <source>
        <dbReference type="Proteomes" id="UP000246018"/>
    </source>
</evidence>
<dbReference type="Gene3D" id="3.40.50.12780">
    <property type="entry name" value="N-terminal domain of ligase-like"/>
    <property type="match status" value="1"/>
</dbReference>
<organism evidence="2 3">
    <name type="scientific">Nocardioides gansuensis</name>
    <dbReference type="NCBI Taxonomy" id="2138300"/>
    <lineage>
        <taxon>Bacteria</taxon>
        <taxon>Bacillati</taxon>
        <taxon>Actinomycetota</taxon>
        <taxon>Actinomycetes</taxon>
        <taxon>Propionibacteriales</taxon>
        <taxon>Nocardioidaceae</taxon>
        <taxon>Nocardioides</taxon>
    </lineage>
</organism>
<sequence length="206" mass="21160">MSVDWFRKPVEGLDGTLNACYQALDRHVIRGRADDVAVRLAGRDWTFAALLEQAGAFAGVLRAFDVGPGDTVAVAHLPAPHGIHVALAVARVGAVASYDVDDIARAKVVVAPSHIPTGDADCPLITLDDSSELPWDTVMRAGRANPAGCTEVPADALLAVVGGRPVSVLGALGVSDDQKPVAPEGATLVDVGGLALWSFDAPGAEA</sequence>
<dbReference type="EMBL" id="QDGZ01000004">
    <property type="protein sequence ID" value="PVG83029.1"/>
    <property type="molecule type" value="Genomic_DNA"/>
</dbReference>
<accession>A0A2T8FBC9</accession>
<proteinExistence type="predicted"/>
<dbReference type="Pfam" id="PF00501">
    <property type="entry name" value="AMP-binding"/>
    <property type="match status" value="1"/>
</dbReference>
<name>A0A2T8FBC9_9ACTN</name>
<protein>
    <recommendedName>
        <fullName evidence="1">AMP-dependent synthetase/ligase domain-containing protein</fullName>
    </recommendedName>
</protein>
<keyword evidence="3" id="KW-1185">Reference proteome</keyword>
<reference evidence="2 3" key="1">
    <citation type="submission" date="2018-04" db="EMBL/GenBank/DDBJ databases">
        <title>Genome of Nocardioides gansuensis WSJ-1.</title>
        <authorList>
            <person name="Wu S."/>
            <person name="Wang G."/>
        </authorList>
    </citation>
    <scope>NUCLEOTIDE SEQUENCE [LARGE SCALE GENOMIC DNA]</scope>
    <source>
        <strain evidence="2 3">WSJ-1</strain>
    </source>
</reference>
<dbReference type="InterPro" id="IPR042099">
    <property type="entry name" value="ANL_N_sf"/>
</dbReference>
<evidence type="ECO:0000259" key="1">
    <source>
        <dbReference type="Pfam" id="PF00501"/>
    </source>
</evidence>
<feature type="domain" description="AMP-dependent synthetase/ligase" evidence="1">
    <location>
        <begin position="29"/>
        <end position="96"/>
    </location>
</feature>
<dbReference type="PANTHER" id="PTHR43347:SF3">
    <property type="entry name" value="ACYL-COA SYNTHETASE SHORT-CHAIN FAMILY MEMBER 3, MITOCHONDRIAL"/>
    <property type="match status" value="1"/>
</dbReference>
<dbReference type="GO" id="GO:0050218">
    <property type="term" value="F:propionate-CoA ligase activity"/>
    <property type="evidence" value="ECO:0007669"/>
    <property type="project" value="TreeGrafter"/>
</dbReference>
<dbReference type="OrthoDB" id="3746879at2"/>
<dbReference type="SUPFAM" id="SSF56801">
    <property type="entry name" value="Acetyl-CoA synthetase-like"/>
    <property type="match status" value="1"/>
</dbReference>
<dbReference type="RefSeq" id="WP_116572459.1">
    <property type="nucleotide sequence ID" value="NZ_QDGZ01000004.1"/>
</dbReference>
<evidence type="ECO:0000313" key="2">
    <source>
        <dbReference type="EMBL" id="PVG83029.1"/>
    </source>
</evidence>
<dbReference type="PANTHER" id="PTHR43347">
    <property type="entry name" value="ACYL-COA SYNTHETASE"/>
    <property type="match status" value="1"/>
</dbReference>
<gene>
    <name evidence="2" type="ORF">DDE18_09920</name>
</gene>
<dbReference type="Proteomes" id="UP000246018">
    <property type="component" value="Unassembled WGS sequence"/>
</dbReference>
<dbReference type="AlphaFoldDB" id="A0A2T8FBC9"/>
<dbReference type="InterPro" id="IPR000873">
    <property type="entry name" value="AMP-dep_synth/lig_dom"/>
</dbReference>